<evidence type="ECO:0000313" key="2">
    <source>
        <dbReference type="Proteomes" id="UP000551501"/>
    </source>
</evidence>
<proteinExistence type="predicted"/>
<organism evidence="1 2">
    <name type="scientific">Gordonia humi</name>
    <dbReference type="NCBI Taxonomy" id="686429"/>
    <lineage>
        <taxon>Bacteria</taxon>
        <taxon>Bacillati</taxon>
        <taxon>Actinomycetota</taxon>
        <taxon>Actinomycetes</taxon>
        <taxon>Mycobacteriales</taxon>
        <taxon>Gordoniaceae</taxon>
        <taxon>Gordonia</taxon>
    </lineage>
</organism>
<dbReference type="GO" id="GO:0016787">
    <property type="term" value="F:hydrolase activity"/>
    <property type="evidence" value="ECO:0007669"/>
    <property type="project" value="UniProtKB-KW"/>
</dbReference>
<keyword evidence="2" id="KW-1185">Reference proteome</keyword>
<gene>
    <name evidence="1" type="ORF">BKA16_001402</name>
</gene>
<sequence>MTRDERRSRVYDAERLVHRMFERAGSARTVQIAAAELTLPPEGRFSSVESVQRYVDRVLGLPSVREGFPRAARSVTVRHRRGDRAAHYERENAVIAVPDATDGSWALRELVVLHEIAHHLDERPPGSAPHGSSFVDTLIDLVGLVLGPETALIYRVVFGDSGVR</sequence>
<comment type="caution">
    <text evidence="1">The sequence shown here is derived from an EMBL/GenBank/DDBJ whole genome shotgun (WGS) entry which is preliminary data.</text>
</comment>
<reference evidence="1 2" key="1">
    <citation type="submission" date="2020-08" db="EMBL/GenBank/DDBJ databases">
        <title>Sequencing the genomes of 1000 actinobacteria strains.</title>
        <authorList>
            <person name="Klenk H.-P."/>
        </authorList>
    </citation>
    <scope>NUCLEOTIDE SEQUENCE [LARGE SCALE GENOMIC DNA]</scope>
    <source>
        <strain evidence="1 2">DSM 45298</strain>
    </source>
</reference>
<keyword evidence="1" id="KW-0378">Hydrolase</keyword>
<name>A0A840F3J3_9ACTN</name>
<dbReference type="EMBL" id="JACIFP010000001">
    <property type="protein sequence ID" value="MBB4134850.1"/>
    <property type="molecule type" value="Genomic_DNA"/>
</dbReference>
<evidence type="ECO:0000313" key="1">
    <source>
        <dbReference type="EMBL" id="MBB4134850.1"/>
    </source>
</evidence>
<dbReference type="AlphaFoldDB" id="A0A840F3J3"/>
<dbReference type="Proteomes" id="UP000551501">
    <property type="component" value="Unassembled WGS sequence"/>
</dbReference>
<dbReference type="InterPro" id="IPR027595">
    <property type="entry name" value="CHP04338"/>
</dbReference>
<dbReference type="RefSeq" id="WP_183369964.1">
    <property type="nucleotide sequence ID" value="NZ_BAABHL010000037.1"/>
</dbReference>
<accession>A0A840F3J3</accession>
<protein>
    <submittedName>
        <fullName evidence="1">Putative metallohydrolase (TIGR04338 family)</fullName>
    </submittedName>
</protein>
<dbReference type="NCBIfam" id="TIGR04338">
    <property type="entry name" value="HEXXH_Rv0185"/>
    <property type="match status" value="1"/>
</dbReference>